<name>A0A556U1I7_BAGYA</name>
<dbReference type="AlphaFoldDB" id="A0A556U1I7"/>
<dbReference type="Proteomes" id="UP000319801">
    <property type="component" value="Unassembled WGS sequence"/>
</dbReference>
<feature type="region of interest" description="Disordered" evidence="1">
    <location>
        <begin position="1"/>
        <end position="38"/>
    </location>
</feature>
<evidence type="ECO:0000313" key="2">
    <source>
        <dbReference type="EMBL" id="TSL82573.1"/>
    </source>
</evidence>
<proteinExistence type="predicted"/>
<evidence type="ECO:0000313" key="3">
    <source>
        <dbReference type="Proteomes" id="UP000319801"/>
    </source>
</evidence>
<reference evidence="2 3" key="1">
    <citation type="journal article" date="2019" name="Genome Biol. Evol.">
        <title>Whole-Genome Sequencing of the Giant Devil Catfish, Bagarius yarrelli.</title>
        <authorList>
            <person name="Jiang W."/>
            <person name="Lv Y."/>
            <person name="Cheng L."/>
            <person name="Yang K."/>
            <person name="Chao B."/>
            <person name="Wang X."/>
            <person name="Li Y."/>
            <person name="Pan X."/>
            <person name="You X."/>
            <person name="Zhang Y."/>
            <person name="Yang J."/>
            <person name="Li J."/>
            <person name="Zhang X."/>
            <person name="Liu S."/>
            <person name="Sun C."/>
            <person name="Yang J."/>
            <person name="Shi Q."/>
        </authorList>
    </citation>
    <scope>NUCLEOTIDE SEQUENCE [LARGE SCALE GENOMIC DNA]</scope>
    <source>
        <strain evidence="2">JWS20170419001</strain>
        <tissue evidence="2">Muscle</tissue>
    </source>
</reference>
<comment type="caution">
    <text evidence="2">The sequence shown here is derived from an EMBL/GenBank/DDBJ whole genome shotgun (WGS) entry which is preliminary data.</text>
</comment>
<accession>A0A556U1I7</accession>
<sequence length="100" mass="10958">MHVNLSENQSLTAERSTFPANSHTCRRSGFLRNPTSISGNFLPLHSSRKIKNKKIKELTQAASLLQTDGAYQPLTSGNHAKIHCVRKPNVSSQNGESGND</sequence>
<gene>
    <name evidence="2" type="ORF">Baya_6672</name>
</gene>
<keyword evidence="3" id="KW-1185">Reference proteome</keyword>
<evidence type="ECO:0000256" key="1">
    <source>
        <dbReference type="SAM" id="MobiDB-lite"/>
    </source>
</evidence>
<dbReference type="EMBL" id="VCAZ01000037">
    <property type="protein sequence ID" value="TSL82573.1"/>
    <property type="molecule type" value="Genomic_DNA"/>
</dbReference>
<feature type="compositionally biased region" description="Polar residues" evidence="1">
    <location>
        <begin position="1"/>
        <end position="23"/>
    </location>
</feature>
<organism evidence="2 3">
    <name type="scientific">Bagarius yarrelli</name>
    <name type="common">Goonch</name>
    <name type="synonym">Bagrus yarrelli</name>
    <dbReference type="NCBI Taxonomy" id="175774"/>
    <lineage>
        <taxon>Eukaryota</taxon>
        <taxon>Metazoa</taxon>
        <taxon>Chordata</taxon>
        <taxon>Craniata</taxon>
        <taxon>Vertebrata</taxon>
        <taxon>Euteleostomi</taxon>
        <taxon>Actinopterygii</taxon>
        <taxon>Neopterygii</taxon>
        <taxon>Teleostei</taxon>
        <taxon>Ostariophysi</taxon>
        <taxon>Siluriformes</taxon>
        <taxon>Sisoridae</taxon>
        <taxon>Sisorinae</taxon>
        <taxon>Bagarius</taxon>
    </lineage>
</organism>
<protein>
    <submittedName>
        <fullName evidence="2">Uncharacterized protein</fullName>
    </submittedName>
</protein>